<comment type="pathway">
    <text evidence="2">Amino-acid biosynthesis; L-proline biosynthesis; L-proline from L-glutamate 5-semialdehyde: step 1/1.</text>
</comment>
<evidence type="ECO:0000256" key="1">
    <source>
        <dbReference type="ARBA" id="ARBA00005525"/>
    </source>
</evidence>
<sequence length="277" mass="30324">MKLGIIGTGNMGTILVQSLIESTALPPADLVITNRTLTKANKLKSDYPDLTVVQTANEAAKLADIVFVCIKPLDIQPLLEQLRGVLKPHQLLVSITSPVRVDQVESIVDCHVARVIPSITNRSLSGSTLITFGESCGDYQKELLTELVSYMSKPVLIDEAVTRVASDISSCGPAFLCFLFEHFIDAAVKETGISKEQATLLTSEMVVGLGKLLEKDIYSLESLQEKVTVKGGVTGVGLDVLENEIGDMFEQLFRQTQNKFAEDHEAVDKQFDYHKKI</sequence>
<dbReference type="NCBIfam" id="NF005814">
    <property type="entry name" value="PRK07680.1"/>
    <property type="match status" value="1"/>
</dbReference>
<dbReference type="PROSITE" id="PS00521">
    <property type="entry name" value="P5CR"/>
    <property type="match status" value="1"/>
</dbReference>
<dbReference type="PANTHER" id="PTHR11645">
    <property type="entry name" value="PYRROLINE-5-CARBOXYLATE REDUCTASE"/>
    <property type="match status" value="1"/>
</dbReference>
<name>A0A4R2PDY0_9BACL</name>
<accession>A0A4R2PDY0</accession>
<evidence type="ECO:0000256" key="3">
    <source>
        <dbReference type="PIRSR" id="PIRSR000193-1"/>
    </source>
</evidence>
<keyword evidence="2" id="KW-0963">Cytoplasm</keyword>
<comment type="function">
    <text evidence="2">Catalyzes the reduction of 1-pyrroline-5-carboxylate (PCA) to L-proline.</text>
</comment>
<comment type="catalytic activity">
    <reaction evidence="2">
        <text>L-proline + NAD(+) = (S)-1-pyrroline-5-carboxylate + NADH + 2 H(+)</text>
        <dbReference type="Rhea" id="RHEA:14105"/>
        <dbReference type="ChEBI" id="CHEBI:15378"/>
        <dbReference type="ChEBI" id="CHEBI:17388"/>
        <dbReference type="ChEBI" id="CHEBI:57540"/>
        <dbReference type="ChEBI" id="CHEBI:57945"/>
        <dbReference type="ChEBI" id="CHEBI:60039"/>
        <dbReference type="EC" id="1.5.1.2"/>
    </reaction>
</comment>
<dbReference type="PANTHER" id="PTHR11645:SF51">
    <property type="entry name" value="COME OPERON PROTEIN 4"/>
    <property type="match status" value="1"/>
</dbReference>
<evidence type="ECO:0000313" key="7">
    <source>
        <dbReference type="Proteomes" id="UP000295416"/>
    </source>
</evidence>
<dbReference type="InterPro" id="IPR029036">
    <property type="entry name" value="P5CR_dimer"/>
</dbReference>
<dbReference type="AlphaFoldDB" id="A0A4R2PDY0"/>
<dbReference type="EC" id="1.5.1.2" evidence="2"/>
<dbReference type="RefSeq" id="WP_132742866.1">
    <property type="nucleotide sequence ID" value="NZ_SLXK01000001.1"/>
</dbReference>
<dbReference type="GO" id="GO:0004735">
    <property type="term" value="F:pyrroline-5-carboxylate reductase activity"/>
    <property type="evidence" value="ECO:0007669"/>
    <property type="project" value="UniProtKB-UniRule"/>
</dbReference>
<keyword evidence="2 3" id="KW-0521">NADP</keyword>
<dbReference type="HAMAP" id="MF_01925">
    <property type="entry name" value="P5C_reductase"/>
    <property type="match status" value="1"/>
</dbReference>
<keyword evidence="2" id="KW-0560">Oxidoreductase</keyword>
<evidence type="ECO:0000313" key="6">
    <source>
        <dbReference type="EMBL" id="TCP32321.1"/>
    </source>
</evidence>
<dbReference type="Pfam" id="PF03807">
    <property type="entry name" value="F420_oxidored"/>
    <property type="match status" value="1"/>
</dbReference>
<organism evidence="6 7">
    <name type="scientific">Scopulibacillus darangshiensis</name>
    <dbReference type="NCBI Taxonomy" id="442528"/>
    <lineage>
        <taxon>Bacteria</taxon>
        <taxon>Bacillati</taxon>
        <taxon>Bacillota</taxon>
        <taxon>Bacilli</taxon>
        <taxon>Bacillales</taxon>
        <taxon>Sporolactobacillaceae</taxon>
        <taxon>Scopulibacillus</taxon>
    </lineage>
</organism>
<proteinExistence type="inferred from homology"/>
<dbReference type="GO" id="GO:0005737">
    <property type="term" value="C:cytoplasm"/>
    <property type="evidence" value="ECO:0007669"/>
    <property type="project" value="UniProtKB-SubCell"/>
</dbReference>
<dbReference type="SUPFAM" id="SSF48179">
    <property type="entry name" value="6-phosphogluconate dehydrogenase C-terminal domain-like"/>
    <property type="match status" value="1"/>
</dbReference>
<dbReference type="InterPro" id="IPR008927">
    <property type="entry name" value="6-PGluconate_DH-like_C_sf"/>
</dbReference>
<evidence type="ECO:0000259" key="5">
    <source>
        <dbReference type="Pfam" id="PF14748"/>
    </source>
</evidence>
<dbReference type="Proteomes" id="UP000295416">
    <property type="component" value="Unassembled WGS sequence"/>
</dbReference>
<evidence type="ECO:0000259" key="4">
    <source>
        <dbReference type="Pfam" id="PF03807"/>
    </source>
</evidence>
<dbReference type="InterPro" id="IPR028939">
    <property type="entry name" value="P5C_Rdtase_cat_N"/>
</dbReference>
<dbReference type="PIRSF" id="PIRSF000193">
    <property type="entry name" value="Pyrrol-5-carb_rd"/>
    <property type="match status" value="1"/>
</dbReference>
<dbReference type="Gene3D" id="3.40.50.720">
    <property type="entry name" value="NAD(P)-binding Rossmann-like Domain"/>
    <property type="match status" value="1"/>
</dbReference>
<keyword evidence="2" id="KW-0028">Amino-acid biosynthesis</keyword>
<feature type="domain" description="Pyrroline-5-carboxylate reductase dimerisation" evidence="5">
    <location>
        <begin position="162"/>
        <end position="262"/>
    </location>
</feature>
<feature type="domain" description="Pyrroline-5-carboxylate reductase catalytic N-terminal" evidence="4">
    <location>
        <begin position="2"/>
        <end position="97"/>
    </location>
</feature>
<evidence type="ECO:0000256" key="2">
    <source>
        <dbReference type="HAMAP-Rule" id="MF_01925"/>
    </source>
</evidence>
<dbReference type="InterPro" id="IPR053790">
    <property type="entry name" value="P5CR-like_CS"/>
</dbReference>
<reference evidence="6 7" key="1">
    <citation type="submission" date="2019-03" db="EMBL/GenBank/DDBJ databases">
        <title>Genomic Encyclopedia of Type Strains, Phase IV (KMG-IV): sequencing the most valuable type-strain genomes for metagenomic binning, comparative biology and taxonomic classification.</title>
        <authorList>
            <person name="Goeker M."/>
        </authorList>
    </citation>
    <scope>NUCLEOTIDE SEQUENCE [LARGE SCALE GENOMIC DNA]</scope>
    <source>
        <strain evidence="6 7">DSM 19377</strain>
    </source>
</reference>
<dbReference type="InterPro" id="IPR000304">
    <property type="entry name" value="Pyrroline-COOH_reductase"/>
</dbReference>
<dbReference type="Gene3D" id="1.10.3730.10">
    <property type="entry name" value="ProC C-terminal domain-like"/>
    <property type="match status" value="1"/>
</dbReference>
<protein>
    <recommendedName>
        <fullName evidence="2">Pyrroline-5-carboxylate reductase</fullName>
        <shortName evidence="2">P5C reductase</shortName>
        <shortName evidence="2">P5CR</shortName>
        <ecNumber evidence="2">1.5.1.2</ecNumber>
    </recommendedName>
    <alternativeName>
        <fullName evidence="2">PCA reductase</fullName>
    </alternativeName>
</protein>
<dbReference type="Pfam" id="PF14748">
    <property type="entry name" value="P5CR_dimer"/>
    <property type="match status" value="1"/>
</dbReference>
<dbReference type="GO" id="GO:0055129">
    <property type="term" value="P:L-proline biosynthetic process"/>
    <property type="evidence" value="ECO:0007669"/>
    <property type="project" value="UniProtKB-UniRule"/>
</dbReference>
<dbReference type="InterPro" id="IPR036291">
    <property type="entry name" value="NAD(P)-bd_dom_sf"/>
</dbReference>
<feature type="binding site" evidence="3">
    <location>
        <begin position="6"/>
        <end position="11"/>
    </location>
    <ligand>
        <name>NADP(+)</name>
        <dbReference type="ChEBI" id="CHEBI:58349"/>
    </ligand>
</feature>
<keyword evidence="7" id="KW-1185">Reference proteome</keyword>
<keyword evidence="2" id="KW-0641">Proline biosynthesis</keyword>
<comment type="catalytic activity">
    <reaction evidence="2">
        <text>L-proline + NADP(+) = (S)-1-pyrroline-5-carboxylate + NADPH + 2 H(+)</text>
        <dbReference type="Rhea" id="RHEA:14109"/>
        <dbReference type="ChEBI" id="CHEBI:15378"/>
        <dbReference type="ChEBI" id="CHEBI:17388"/>
        <dbReference type="ChEBI" id="CHEBI:57783"/>
        <dbReference type="ChEBI" id="CHEBI:58349"/>
        <dbReference type="ChEBI" id="CHEBI:60039"/>
        <dbReference type="EC" id="1.5.1.2"/>
    </reaction>
</comment>
<dbReference type="OrthoDB" id="9805754at2"/>
<comment type="caution">
    <text evidence="6">The sequence shown here is derived from an EMBL/GenBank/DDBJ whole genome shotgun (WGS) entry which is preliminary data.</text>
</comment>
<dbReference type="SUPFAM" id="SSF51735">
    <property type="entry name" value="NAD(P)-binding Rossmann-fold domains"/>
    <property type="match status" value="1"/>
</dbReference>
<comment type="similarity">
    <text evidence="1 2">Belongs to the pyrroline-5-carboxylate reductase family.</text>
</comment>
<dbReference type="UniPathway" id="UPA00098">
    <property type="reaction ID" value="UER00361"/>
</dbReference>
<dbReference type="EMBL" id="SLXK01000001">
    <property type="protein sequence ID" value="TCP32321.1"/>
    <property type="molecule type" value="Genomic_DNA"/>
</dbReference>
<gene>
    <name evidence="2" type="primary">proC</name>
    <name evidence="6" type="ORF">EV207_101300</name>
</gene>
<comment type="subcellular location">
    <subcellularLocation>
        <location evidence="2">Cytoplasm</location>
    </subcellularLocation>
</comment>